<keyword evidence="4" id="KW-1185">Reference proteome</keyword>
<evidence type="ECO:0000256" key="1">
    <source>
        <dbReference type="PROSITE-ProRule" id="PRU00169"/>
    </source>
</evidence>
<evidence type="ECO:0000313" key="4">
    <source>
        <dbReference type="Proteomes" id="UP000709336"/>
    </source>
</evidence>
<proteinExistence type="predicted"/>
<dbReference type="CDD" id="cd00156">
    <property type="entry name" value="REC"/>
    <property type="match status" value="1"/>
</dbReference>
<gene>
    <name evidence="3" type="ORF">HCJ96_14510</name>
</gene>
<evidence type="ECO:0000313" key="3">
    <source>
        <dbReference type="EMBL" id="NMH61241.1"/>
    </source>
</evidence>
<protein>
    <submittedName>
        <fullName evidence="3">Response regulator</fullName>
    </submittedName>
</protein>
<comment type="caution">
    <text evidence="3">The sequence shown here is derived from an EMBL/GenBank/DDBJ whole genome shotgun (WGS) entry which is preliminary data.</text>
</comment>
<dbReference type="RefSeq" id="WP_169211789.1">
    <property type="nucleotide sequence ID" value="NZ_JAATNW010000007.1"/>
</dbReference>
<sequence length="134" mass="14770">MKPVLSVLVVENSPLIASKITSFLAGLGWQVDYAASGKMALYHSKCHHYDVVLVNTNLPDMTFQEVHDNLVLFTEPQPSVLLMSDGKDFDEIATDMLNNIIPNQNDMKDIVSRCHAALSQRAAMQPATAIAHPH</sequence>
<name>A0ABX1R5Q0_9ALTE</name>
<dbReference type="Pfam" id="PF00072">
    <property type="entry name" value="Response_reg"/>
    <property type="match status" value="1"/>
</dbReference>
<organism evidence="3 4">
    <name type="scientific">Alteromonas ponticola</name>
    <dbReference type="NCBI Taxonomy" id="2720613"/>
    <lineage>
        <taxon>Bacteria</taxon>
        <taxon>Pseudomonadati</taxon>
        <taxon>Pseudomonadota</taxon>
        <taxon>Gammaproteobacteria</taxon>
        <taxon>Alteromonadales</taxon>
        <taxon>Alteromonadaceae</taxon>
        <taxon>Alteromonas/Salinimonas group</taxon>
        <taxon>Alteromonas</taxon>
    </lineage>
</organism>
<dbReference type="InterPro" id="IPR001789">
    <property type="entry name" value="Sig_transdc_resp-reg_receiver"/>
</dbReference>
<reference evidence="3 4" key="1">
    <citation type="submission" date="2020-03" db="EMBL/GenBank/DDBJ databases">
        <title>Alteromonas ponticola sp. nov., isolated from seawater.</title>
        <authorList>
            <person name="Yoon J.-H."/>
            <person name="Kim Y.-O."/>
        </authorList>
    </citation>
    <scope>NUCLEOTIDE SEQUENCE [LARGE SCALE GENOMIC DNA]</scope>
    <source>
        <strain evidence="3 4">MYP5</strain>
    </source>
</reference>
<dbReference type="SUPFAM" id="SSF52172">
    <property type="entry name" value="CheY-like"/>
    <property type="match status" value="1"/>
</dbReference>
<dbReference type="Gene3D" id="3.40.50.2300">
    <property type="match status" value="1"/>
</dbReference>
<dbReference type="Proteomes" id="UP000709336">
    <property type="component" value="Unassembled WGS sequence"/>
</dbReference>
<comment type="caution">
    <text evidence="1">Lacks conserved residue(s) required for the propagation of feature annotation.</text>
</comment>
<dbReference type="InterPro" id="IPR011006">
    <property type="entry name" value="CheY-like_superfamily"/>
</dbReference>
<feature type="domain" description="Response regulatory" evidence="2">
    <location>
        <begin position="6"/>
        <end position="118"/>
    </location>
</feature>
<dbReference type="PROSITE" id="PS50110">
    <property type="entry name" value="RESPONSE_REGULATORY"/>
    <property type="match status" value="1"/>
</dbReference>
<dbReference type="EMBL" id="JAATNW010000007">
    <property type="protein sequence ID" value="NMH61241.1"/>
    <property type="molecule type" value="Genomic_DNA"/>
</dbReference>
<evidence type="ECO:0000259" key="2">
    <source>
        <dbReference type="PROSITE" id="PS50110"/>
    </source>
</evidence>
<accession>A0ABX1R5Q0</accession>